<dbReference type="PANTHER" id="PTHR12143">
    <property type="entry name" value="PEPTIDE N-GLYCANASE PNGASE -RELATED"/>
    <property type="match status" value="1"/>
</dbReference>
<dbReference type="NCBIfam" id="TIGR01180">
    <property type="entry name" value="aman2_put"/>
    <property type="match status" value="1"/>
</dbReference>
<dbReference type="GO" id="GO:0005829">
    <property type="term" value="C:cytosol"/>
    <property type="evidence" value="ECO:0007669"/>
    <property type="project" value="TreeGrafter"/>
</dbReference>
<dbReference type="FunFam" id="1.20.1050.60:FF:000002">
    <property type="entry name" value="Glycosyl hydrolase family 92"/>
    <property type="match status" value="1"/>
</dbReference>
<dbReference type="InterPro" id="IPR050883">
    <property type="entry name" value="PNGase"/>
</dbReference>
<dbReference type="SUPFAM" id="SSF48208">
    <property type="entry name" value="Six-hairpin glycosidases"/>
    <property type="match status" value="1"/>
</dbReference>
<proteinExistence type="predicted"/>
<name>A0A6A6UD50_9PEZI</name>
<dbReference type="OrthoDB" id="449263at2759"/>
<dbReference type="InterPro" id="IPR014718">
    <property type="entry name" value="GH-type_carb-bd"/>
</dbReference>
<dbReference type="InterPro" id="IPR008928">
    <property type="entry name" value="6-hairpin_glycosidase_sf"/>
</dbReference>
<dbReference type="Gene3D" id="1.20.1050.60">
    <property type="entry name" value="alpha-1,2-mannosidase"/>
    <property type="match status" value="1"/>
</dbReference>
<keyword evidence="5" id="KW-1185">Reference proteome</keyword>
<dbReference type="AlphaFoldDB" id="A0A6A6UD50"/>
<dbReference type="FunFam" id="3.30.2080.10:FF:000001">
    <property type="entry name" value="Alpha-1,2-mannosidase subfamily"/>
    <property type="match status" value="1"/>
</dbReference>
<feature type="domain" description="Glycosyl hydrolase family 92" evidence="2">
    <location>
        <begin position="296"/>
        <end position="783"/>
    </location>
</feature>
<dbReference type="InterPro" id="IPR012939">
    <property type="entry name" value="Glyco_hydro_92"/>
</dbReference>
<feature type="signal peptide" evidence="1">
    <location>
        <begin position="1"/>
        <end position="15"/>
    </location>
</feature>
<dbReference type="GO" id="GO:0000224">
    <property type="term" value="F:peptide-N4-(N-acetyl-beta-glucosaminyl)asparagine amidase activity"/>
    <property type="evidence" value="ECO:0007669"/>
    <property type="project" value="TreeGrafter"/>
</dbReference>
<dbReference type="InterPro" id="IPR005887">
    <property type="entry name" value="GH92_a_mannosidase_put"/>
</dbReference>
<dbReference type="GO" id="GO:0005634">
    <property type="term" value="C:nucleus"/>
    <property type="evidence" value="ECO:0007669"/>
    <property type="project" value="TreeGrafter"/>
</dbReference>
<dbReference type="GO" id="GO:0030246">
    <property type="term" value="F:carbohydrate binding"/>
    <property type="evidence" value="ECO:0007669"/>
    <property type="project" value="InterPro"/>
</dbReference>
<dbReference type="InterPro" id="IPR041371">
    <property type="entry name" value="GH92_N"/>
</dbReference>
<organism evidence="4 5">
    <name type="scientific">Microthyrium microscopicum</name>
    <dbReference type="NCBI Taxonomy" id="703497"/>
    <lineage>
        <taxon>Eukaryota</taxon>
        <taxon>Fungi</taxon>
        <taxon>Dikarya</taxon>
        <taxon>Ascomycota</taxon>
        <taxon>Pezizomycotina</taxon>
        <taxon>Dothideomycetes</taxon>
        <taxon>Dothideomycetes incertae sedis</taxon>
        <taxon>Microthyriales</taxon>
        <taxon>Microthyriaceae</taxon>
        <taxon>Microthyrium</taxon>
    </lineage>
</organism>
<keyword evidence="1" id="KW-0732">Signal</keyword>
<dbReference type="EMBL" id="MU004235">
    <property type="protein sequence ID" value="KAF2669377.1"/>
    <property type="molecule type" value="Genomic_DNA"/>
</dbReference>
<dbReference type="GO" id="GO:0005975">
    <property type="term" value="P:carbohydrate metabolic process"/>
    <property type="evidence" value="ECO:0007669"/>
    <property type="project" value="InterPro"/>
</dbReference>
<evidence type="ECO:0000256" key="1">
    <source>
        <dbReference type="SAM" id="SignalP"/>
    </source>
</evidence>
<dbReference type="PANTHER" id="PTHR12143:SF27">
    <property type="entry name" value="ALPHA-1,2-MANNOSIDASE FAMILY PROTEIN (AFU_ORTHOLOGUE AFUA_5G10520)"/>
    <property type="match status" value="1"/>
</dbReference>
<dbReference type="Pfam" id="PF07971">
    <property type="entry name" value="Glyco_hydro_92"/>
    <property type="match status" value="1"/>
</dbReference>
<evidence type="ECO:0000313" key="5">
    <source>
        <dbReference type="Proteomes" id="UP000799302"/>
    </source>
</evidence>
<accession>A0A6A6UD50</accession>
<dbReference type="Gene3D" id="3.30.2080.10">
    <property type="entry name" value="GH92 mannosidase domain"/>
    <property type="match status" value="1"/>
</dbReference>
<protein>
    <submittedName>
        <fullName evidence="4">Alpha-1,2-mannosidase family protein-like protein</fullName>
    </submittedName>
</protein>
<dbReference type="GO" id="GO:0006516">
    <property type="term" value="P:glycoprotein catabolic process"/>
    <property type="evidence" value="ECO:0007669"/>
    <property type="project" value="TreeGrafter"/>
</dbReference>
<feature type="domain" description="Glycosyl hydrolase family 92 N-terminal" evidence="3">
    <location>
        <begin position="22"/>
        <end position="289"/>
    </location>
</feature>
<sequence>MILVSLAASIVVSKATTNYSDYVDLFIGTEGTVPGTSYNGGNVFPGASMPFGAVKIGIDTTEFNSSTDANAGYTPDGNVTSISLLHESGTGGAPKYGVVSQMPLTTLQNVNLLDNMTYAQPRVGHDSAGVGWYSTKLASGVVIRMAACMHTGIVEYTFPDKGEKHVLVDVSHYLPTQDDHLASQFYSNGRVELTKEGYRGWGTWRGGWNQGPDYTVYFCAVFDQSATGRLFRGPYTDPYWANFTGASPTYVNGSSVQGGVAGSQFADRVGAIFEFPGNASMVKSKVGVSWISEDRACEFLGEIKSWDLNETITKTKEVWEDDVLSKIQVKGEKNTTRLTMFYTALYHTALLPSNRTGESPYWDDGGGYVDDIYTIWDTFRCWFSLTLLINRPIATDLVQTVISVWRHERFMPDGRSGNYNGRVQGGSNADNVLADAYVKHLPGINWTAAYQAALTDAEVVPYNNFDPTDLTGSTKEGRGALPDWLKYGFVTPAYARSVSRTVEYSLNDFAVAQLAAGLDRHPGVAQKYLERAAGWQRIWNRNVTSLGYSGFLAPTWPNGSVQANSPNGTYDPGTCGGCEWDAIAYEALPWEYSWTVPFDMRTLISLIGGANATEARLDTMFVPGLRTGTVGSGGINGIGTTLFNPGNEPSFATPFLYNYLPGRQWKSVLRSRQTVDLYYNTGPSGLPGNSDAGAVDSWLVWNMLGLYPVVTQPVYLILAPWFDDITMNIGDGKTIHITAKGLDVANGSIFVQSLKVNGVGWKKSWLTHDELVKGNATLEFVLGVNQTGWDIGDIPPSPGHVQLKL</sequence>
<evidence type="ECO:0000259" key="2">
    <source>
        <dbReference type="Pfam" id="PF07971"/>
    </source>
</evidence>
<feature type="chain" id="PRO_5025652494" evidence="1">
    <location>
        <begin position="16"/>
        <end position="805"/>
    </location>
</feature>
<dbReference type="Gene3D" id="2.70.98.10">
    <property type="match status" value="1"/>
</dbReference>
<dbReference type="Proteomes" id="UP000799302">
    <property type="component" value="Unassembled WGS sequence"/>
</dbReference>
<reference evidence="4" key="1">
    <citation type="journal article" date="2020" name="Stud. Mycol.">
        <title>101 Dothideomycetes genomes: a test case for predicting lifestyles and emergence of pathogens.</title>
        <authorList>
            <person name="Haridas S."/>
            <person name="Albert R."/>
            <person name="Binder M."/>
            <person name="Bloem J."/>
            <person name="Labutti K."/>
            <person name="Salamov A."/>
            <person name="Andreopoulos B."/>
            <person name="Baker S."/>
            <person name="Barry K."/>
            <person name="Bills G."/>
            <person name="Bluhm B."/>
            <person name="Cannon C."/>
            <person name="Castanera R."/>
            <person name="Culley D."/>
            <person name="Daum C."/>
            <person name="Ezra D."/>
            <person name="Gonzalez J."/>
            <person name="Henrissat B."/>
            <person name="Kuo A."/>
            <person name="Liang C."/>
            <person name="Lipzen A."/>
            <person name="Lutzoni F."/>
            <person name="Magnuson J."/>
            <person name="Mondo S."/>
            <person name="Nolan M."/>
            <person name="Ohm R."/>
            <person name="Pangilinan J."/>
            <person name="Park H.-J."/>
            <person name="Ramirez L."/>
            <person name="Alfaro M."/>
            <person name="Sun H."/>
            <person name="Tritt A."/>
            <person name="Yoshinaga Y."/>
            <person name="Zwiers L.-H."/>
            <person name="Turgeon B."/>
            <person name="Goodwin S."/>
            <person name="Spatafora J."/>
            <person name="Crous P."/>
            <person name="Grigoriev I."/>
        </authorList>
    </citation>
    <scope>NUCLEOTIDE SEQUENCE</scope>
    <source>
        <strain evidence="4">CBS 115976</strain>
    </source>
</reference>
<gene>
    <name evidence="4" type="ORF">BT63DRAFT_372950</name>
</gene>
<evidence type="ECO:0000259" key="3">
    <source>
        <dbReference type="Pfam" id="PF17678"/>
    </source>
</evidence>
<evidence type="ECO:0000313" key="4">
    <source>
        <dbReference type="EMBL" id="KAF2669377.1"/>
    </source>
</evidence>
<dbReference type="Pfam" id="PF17678">
    <property type="entry name" value="Glyco_hydro_92N"/>
    <property type="match status" value="1"/>
</dbReference>
<dbReference type="Gene3D" id="1.20.1610.10">
    <property type="entry name" value="alpha-1,2-mannosidases domains"/>
    <property type="match status" value="1"/>
</dbReference>